<dbReference type="InterPro" id="IPR012037">
    <property type="entry name" value="Alpha/beta-hydrolase_fam"/>
</dbReference>
<proteinExistence type="predicted"/>
<keyword evidence="2" id="KW-1133">Transmembrane helix</keyword>
<name>A0A9D2QEY9_9CORY</name>
<feature type="transmembrane region" description="Helical" evidence="2">
    <location>
        <begin position="197"/>
        <end position="218"/>
    </location>
</feature>
<feature type="transmembrane region" description="Helical" evidence="2">
    <location>
        <begin position="123"/>
        <end position="145"/>
    </location>
</feature>
<dbReference type="Pfam" id="PF15420">
    <property type="entry name" value="Abhydrolase_9_N"/>
    <property type="match status" value="1"/>
</dbReference>
<reference evidence="5" key="1">
    <citation type="journal article" date="2021" name="PeerJ">
        <title>Extensive microbial diversity within the chicken gut microbiome revealed by metagenomics and culture.</title>
        <authorList>
            <person name="Gilroy R."/>
            <person name="Ravi A."/>
            <person name="Getino M."/>
            <person name="Pursley I."/>
            <person name="Horton D.L."/>
            <person name="Alikhan N.F."/>
            <person name="Baker D."/>
            <person name="Gharbi K."/>
            <person name="Hall N."/>
            <person name="Watson M."/>
            <person name="Adriaenssens E.M."/>
            <person name="Foster-Nyarko E."/>
            <person name="Jarju S."/>
            <person name="Secka A."/>
            <person name="Antonio M."/>
            <person name="Oren A."/>
            <person name="Chaudhuri R.R."/>
            <person name="La Ragione R."/>
            <person name="Hildebrand F."/>
            <person name="Pallen M.J."/>
        </authorList>
    </citation>
    <scope>NUCLEOTIDE SEQUENCE</scope>
    <source>
        <strain evidence="5">ChiHjej13B12-4958</strain>
    </source>
</reference>
<feature type="compositionally biased region" description="Low complexity" evidence="1">
    <location>
        <begin position="51"/>
        <end position="63"/>
    </location>
</feature>
<evidence type="ECO:0000313" key="5">
    <source>
        <dbReference type="EMBL" id="HJC84829.1"/>
    </source>
</evidence>
<comment type="caution">
    <text evidence="5">The sequence shown here is derived from an EMBL/GenBank/DDBJ whole genome shotgun (WGS) entry which is preliminary data.</text>
</comment>
<feature type="compositionally biased region" description="Basic and acidic residues" evidence="1">
    <location>
        <begin position="279"/>
        <end position="289"/>
    </location>
</feature>
<feature type="domain" description="Alpha/beta-hydrolase catalytic" evidence="3">
    <location>
        <begin position="334"/>
        <end position="626"/>
    </location>
</feature>
<feature type="transmembrane region" description="Helical" evidence="2">
    <location>
        <begin position="239"/>
        <end position="261"/>
    </location>
</feature>
<accession>A0A9D2QEY9</accession>
<feature type="region of interest" description="Disordered" evidence="1">
    <location>
        <begin position="279"/>
        <end position="300"/>
    </location>
</feature>
<organism evidence="5 6">
    <name type="scientific">Candidatus Corynebacterium faecigallinarum</name>
    <dbReference type="NCBI Taxonomy" id="2838528"/>
    <lineage>
        <taxon>Bacteria</taxon>
        <taxon>Bacillati</taxon>
        <taxon>Actinomycetota</taxon>
        <taxon>Actinomycetes</taxon>
        <taxon>Mycobacteriales</taxon>
        <taxon>Corynebacteriaceae</taxon>
        <taxon>Corynebacterium</taxon>
    </lineage>
</organism>
<evidence type="ECO:0000256" key="1">
    <source>
        <dbReference type="SAM" id="MobiDB-lite"/>
    </source>
</evidence>
<reference evidence="5" key="2">
    <citation type="submission" date="2021-04" db="EMBL/GenBank/DDBJ databases">
        <authorList>
            <person name="Gilroy R."/>
        </authorList>
    </citation>
    <scope>NUCLEOTIDE SEQUENCE</scope>
    <source>
        <strain evidence="5">ChiHjej13B12-4958</strain>
    </source>
</reference>
<evidence type="ECO:0000256" key="2">
    <source>
        <dbReference type="SAM" id="Phobius"/>
    </source>
</evidence>
<dbReference type="AlphaFoldDB" id="A0A9D2QEY9"/>
<feature type="region of interest" description="Disordered" evidence="1">
    <location>
        <begin position="1"/>
        <end position="69"/>
    </location>
</feature>
<evidence type="ECO:0000259" key="3">
    <source>
        <dbReference type="Pfam" id="PF10081"/>
    </source>
</evidence>
<keyword evidence="2" id="KW-0472">Membrane</keyword>
<gene>
    <name evidence="5" type="ORF">H9751_04655</name>
</gene>
<protein>
    <submittedName>
        <fullName evidence="5">Alpha/beta-hydrolase family protein</fullName>
    </submittedName>
</protein>
<feature type="domain" description="Alpha/beta-hydrolase N-terminal" evidence="4">
    <location>
        <begin position="106"/>
        <end position="317"/>
    </location>
</feature>
<evidence type="ECO:0000313" key="6">
    <source>
        <dbReference type="Proteomes" id="UP000823858"/>
    </source>
</evidence>
<dbReference type="PIRSF" id="PIRSF007542">
    <property type="entry name" value="UCP007542"/>
    <property type="match status" value="1"/>
</dbReference>
<feature type="compositionally biased region" description="Polar residues" evidence="1">
    <location>
        <begin position="290"/>
        <end position="300"/>
    </location>
</feature>
<dbReference type="Pfam" id="PF10081">
    <property type="entry name" value="Abhydrolase_9"/>
    <property type="match status" value="1"/>
</dbReference>
<feature type="transmembrane region" description="Helical" evidence="2">
    <location>
        <begin position="157"/>
        <end position="177"/>
    </location>
</feature>
<dbReference type="InterPro" id="IPR027787">
    <property type="entry name" value="Alpha/beta-hydrolase_catalytic"/>
</dbReference>
<evidence type="ECO:0000259" key="4">
    <source>
        <dbReference type="Pfam" id="PF15420"/>
    </source>
</evidence>
<dbReference type="Proteomes" id="UP000823858">
    <property type="component" value="Unassembled WGS sequence"/>
</dbReference>
<feature type="transmembrane region" description="Helical" evidence="2">
    <location>
        <begin position="90"/>
        <end position="111"/>
    </location>
</feature>
<dbReference type="InterPro" id="IPR027788">
    <property type="entry name" value="Alpha/beta-hydrolase_N_dom"/>
</dbReference>
<feature type="compositionally biased region" description="Basic and acidic residues" evidence="1">
    <location>
        <begin position="21"/>
        <end position="49"/>
    </location>
</feature>
<dbReference type="EMBL" id="DWVP01000010">
    <property type="protein sequence ID" value="HJC84829.1"/>
    <property type="molecule type" value="Genomic_DNA"/>
</dbReference>
<sequence>MTRRGDETPEDSTQDGLFPDHQGDYRDSDHRGDDRGEDRNVALDDRDASDTSDTSDASDASDTSAKKNDRPEPIFDIAWGPLLNRYRMRLSFTGMLTATAFLFLSMSSSLLPRGAVFQGLVSGAAAALGYMLGVAASWLFWFMLSKEKRRINERNHSWLWWGPLGVIAAVGSIVMLRRFRMWQNEVREMVDVDPLGWSVYIVVPLVAILVFAMLMLIGQGWGLMTRTIFRWLNRIVPPRISAVTAGALMVVLTMFLANGVIATNSMRALNTVFAATNTDTKKGTERPTSESRSGSTDSLVSWESLGREGRSFVAKGPTTEELEDFNGSEATEPVRAFVGMADADADLRENAELAAEELVRAGGLDREVIAIGSATGSGWINQATVSSLEYMYNGDVATVSMQYSYLPSWLSFLVDSERARQAGVALFEAVDAKVQELPERKRPEVVVFGESLGSFGAEAAFGTVPTLSARTDGALFVGPTFNNELWQEMTTHRDPGSRQRLPVYEGGESVRFMSDAEDLAEFAEEHPDAEWDRPRTVYLQHSSDPITFWSPDLILERPDWMEEPTGRGTPDMTWLPFISFLQVSADMAVSLDVPDGHGHNYVSGIPVAWAEVLEPDGWTDEKTEELIPLLSRS</sequence>
<keyword evidence="2" id="KW-0812">Transmembrane</keyword>